<comment type="caution">
    <text evidence="1">The sequence shown here is derived from an EMBL/GenBank/DDBJ whole genome shotgun (WGS) entry which is preliminary data.</text>
</comment>
<organism evidence="1 2">
    <name type="scientific">Pseudomonas putida</name>
    <name type="common">Arthrobacter siderocapsulatus</name>
    <dbReference type="NCBI Taxonomy" id="303"/>
    <lineage>
        <taxon>Bacteria</taxon>
        <taxon>Pseudomonadati</taxon>
        <taxon>Pseudomonadota</taxon>
        <taxon>Gammaproteobacteria</taxon>
        <taxon>Pseudomonadales</taxon>
        <taxon>Pseudomonadaceae</taxon>
        <taxon>Pseudomonas</taxon>
    </lineage>
</organism>
<accession>A0A7Y8D486</accession>
<reference evidence="1 2" key="1">
    <citation type="submission" date="2020-04" db="EMBL/GenBank/DDBJ databases">
        <title>Molecular characterization of pseudomonads from Agaricus bisporus reveal novel blotch 2 pathogens in Western Europe.</title>
        <authorList>
            <person name="Taparia T."/>
            <person name="Krijger M."/>
            <person name="Haynes E."/>
            <person name="Elpinstone J.G."/>
            <person name="Noble R."/>
            <person name="Van Der Wolf J."/>
        </authorList>
    </citation>
    <scope>NUCLEOTIDE SEQUENCE [LARGE SCALE GENOMIC DNA]</scope>
    <source>
        <strain evidence="1 2">P7765</strain>
    </source>
</reference>
<dbReference type="Proteomes" id="UP000542695">
    <property type="component" value="Unassembled WGS sequence"/>
</dbReference>
<gene>
    <name evidence="1" type="ORF">HX798_22935</name>
</gene>
<sequence length="488" mass="55171">MTSPTEPKKKSRRINFSKNTKLELAKRAGFLCSYPSCLRFTTGPAVNTDGEDSAAGIAVAAHIYPASEGGPRKQEGVSPDQIKDISNGIWLCGTHGILIDEFQDDFPPEAVIEMKGVREFAQWLTIIMNDVGELVSQIGPQRLDEIVWNHWPNPDEQSVRREFVSAALKCYRIQDEAFGTRMPLPPDCFELKPLMKAAAAVAQPVVETREFISPDNYRADRRRAIRIVTSWAAEMKKYGWDGKGLYANDVYVKITTRNPETGEVAEPFMWVQGTCVSEHDYNVMDGETATLAIDNTAHRASNFDWRLTVNLKDGECRTESTLHMGPSITPRHSHEMHERAEVEAYSQLLESMANGWEPIGFVGLEAGQWSEPDSIHPEAFAIRCEVTKEQMEKAIQRCAKVKLGYELAETWNHCFYFNDIFFSDVLDEATIRRASDNLLAKLGAERPFYTQSAQIVALNYRFGIRLTLKGGNMFFQQALSETLRHSRW</sequence>
<dbReference type="EMBL" id="JACARV010000080">
    <property type="protein sequence ID" value="NWC83121.1"/>
    <property type="molecule type" value="Genomic_DNA"/>
</dbReference>
<evidence type="ECO:0000313" key="1">
    <source>
        <dbReference type="EMBL" id="NWC83121.1"/>
    </source>
</evidence>
<evidence type="ECO:0000313" key="2">
    <source>
        <dbReference type="Proteomes" id="UP000542695"/>
    </source>
</evidence>
<evidence type="ECO:0008006" key="3">
    <source>
        <dbReference type="Google" id="ProtNLM"/>
    </source>
</evidence>
<dbReference type="RefSeq" id="WP_177011018.1">
    <property type="nucleotide sequence ID" value="NZ_JACARV010000080.1"/>
</dbReference>
<dbReference type="AlphaFoldDB" id="A0A7Y8D486"/>
<protein>
    <recommendedName>
        <fullName evidence="3">HNH endonuclease</fullName>
    </recommendedName>
</protein>
<proteinExistence type="predicted"/>
<name>A0A7Y8D486_PSEPU</name>